<evidence type="ECO:0000256" key="1">
    <source>
        <dbReference type="PROSITE-ProRule" id="PRU01011"/>
    </source>
</evidence>
<feature type="repeat" description="Hemopexin" evidence="1">
    <location>
        <begin position="294"/>
        <end position="343"/>
    </location>
</feature>
<dbReference type="SUPFAM" id="SSF53850">
    <property type="entry name" value="Periplasmic binding protein-like II"/>
    <property type="match status" value="1"/>
</dbReference>
<keyword evidence="4" id="KW-1185">Reference proteome</keyword>
<feature type="domain" description="PBP" evidence="2">
    <location>
        <begin position="16"/>
        <end position="256"/>
    </location>
</feature>
<dbReference type="Gene3D" id="3.40.190.10">
    <property type="entry name" value="Periplasmic binding protein-like II"/>
    <property type="match status" value="2"/>
</dbReference>
<sequence>MAERIAPSAVYSTRKEKVLLRIATGGAGQSGLLEALAISFVQYCVDNKKAEPFLIEWYKSDTTSSIENLLKETADIAITSNALDDNVIDRVVYAWRDHWMLVGPKRNPANLPEDRQTSIFSLLTKLLSRMEESKNSAKPIKFLSRYDKSAGNIIESLLWATIGQVPWANPPTSWYHMFPGFPFQAIREAAGRGEYTVIDKETWLAIEDETRKQLTIFAEGNNDENDLLLNPAHILVGKNAKNKATANDFADWIVRDDGGQQVIRSFTKSGEVLYSTIPVGVDPLDRVKGLLGFSGSTKAVFPLTWSEDEIYFWKDHQYARVNVMTDTIDPSPPRDIWSWWPGLKKFGFAPINAAFVATDNEVDTYFFCGSRCVRLNAKTGHPSGGQLTPFRFQEKWPGLKDVGFDLVDAALPFSFKGSEYQHVVCFFRKDRYALIDVNRNILLESGNIALRFNALAQANFKTIDTVVFKPRRSKLQAYFFSGKQYVLVDLAGDSIARGPLDVAAEWKSLKTAGFY</sequence>
<dbReference type="EMBL" id="HG792015">
    <property type="protein sequence ID" value="CDM29669.1"/>
    <property type="molecule type" value="Genomic_DNA"/>
</dbReference>
<dbReference type="STRING" id="1365484.W6Q5Z2"/>
<dbReference type="InterPro" id="IPR052738">
    <property type="entry name" value="ABC-Tungstate_binding"/>
</dbReference>
<dbReference type="InterPro" id="IPR036375">
    <property type="entry name" value="Hemopexin-like_dom_sf"/>
</dbReference>
<dbReference type="PANTHER" id="PTHR37945:SF1">
    <property type="entry name" value="EXTRACELLULAR TUNGSTATE BINDING PROTEIN"/>
    <property type="match status" value="1"/>
</dbReference>
<gene>
    <name evidence="3" type="ORF">PROQFM164_S01g003481</name>
</gene>
<protein>
    <submittedName>
        <fullName evidence="3">Hemopexin/matrixin</fullName>
    </submittedName>
</protein>
<evidence type="ECO:0000259" key="2">
    <source>
        <dbReference type="Pfam" id="PF12849"/>
    </source>
</evidence>
<evidence type="ECO:0000313" key="4">
    <source>
        <dbReference type="Proteomes" id="UP000030686"/>
    </source>
</evidence>
<accession>W6Q5Z2</accession>
<dbReference type="Gene3D" id="2.110.10.10">
    <property type="entry name" value="Hemopexin-like domain"/>
    <property type="match status" value="2"/>
</dbReference>
<dbReference type="InterPro" id="IPR018487">
    <property type="entry name" value="Hemopexin-like_repeat"/>
</dbReference>
<dbReference type="SMART" id="SM00120">
    <property type="entry name" value="HX"/>
    <property type="match status" value="3"/>
</dbReference>
<dbReference type="Proteomes" id="UP000030686">
    <property type="component" value="Unassembled WGS sequence"/>
</dbReference>
<dbReference type="PROSITE" id="PS51642">
    <property type="entry name" value="HEMOPEXIN_2"/>
    <property type="match status" value="1"/>
</dbReference>
<organism evidence="3 4">
    <name type="scientific">Penicillium roqueforti (strain FM164)</name>
    <dbReference type="NCBI Taxonomy" id="1365484"/>
    <lineage>
        <taxon>Eukaryota</taxon>
        <taxon>Fungi</taxon>
        <taxon>Dikarya</taxon>
        <taxon>Ascomycota</taxon>
        <taxon>Pezizomycotina</taxon>
        <taxon>Eurotiomycetes</taxon>
        <taxon>Eurotiomycetidae</taxon>
        <taxon>Eurotiales</taxon>
        <taxon>Aspergillaceae</taxon>
        <taxon>Penicillium</taxon>
    </lineage>
</organism>
<dbReference type="Pfam" id="PF12849">
    <property type="entry name" value="PBP_like_2"/>
    <property type="match status" value="1"/>
</dbReference>
<name>W6Q5Z2_PENRF</name>
<dbReference type="AlphaFoldDB" id="W6Q5Z2"/>
<dbReference type="SUPFAM" id="SSF50923">
    <property type="entry name" value="Hemopexin-like domain"/>
    <property type="match status" value="1"/>
</dbReference>
<dbReference type="PANTHER" id="PTHR37945">
    <property type="entry name" value="EXTRACELLULAR TUNGSTATE BINDING PROTEIN"/>
    <property type="match status" value="1"/>
</dbReference>
<reference evidence="3" key="1">
    <citation type="journal article" date="2014" name="Nat. Commun.">
        <title>Multiple recent horizontal transfers of a large genomic region in cheese making fungi.</title>
        <authorList>
            <person name="Cheeseman K."/>
            <person name="Ropars J."/>
            <person name="Renault P."/>
            <person name="Dupont J."/>
            <person name="Gouzy J."/>
            <person name="Branca A."/>
            <person name="Abraham A.L."/>
            <person name="Ceppi M."/>
            <person name="Conseiller E."/>
            <person name="Debuchy R."/>
            <person name="Malagnac F."/>
            <person name="Goarin A."/>
            <person name="Silar P."/>
            <person name="Lacoste S."/>
            <person name="Sallet E."/>
            <person name="Bensimon A."/>
            <person name="Giraud T."/>
            <person name="Brygoo Y."/>
        </authorList>
    </citation>
    <scope>NUCLEOTIDE SEQUENCE [LARGE SCALE GENOMIC DNA]</scope>
    <source>
        <strain evidence="3">FM164</strain>
    </source>
</reference>
<proteinExistence type="predicted"/>
<dbReference type="OrthoDB" id="10260248at2759"/>
<dbReference type="InterPro" id="IPR024370">
    <property type="entry name" value="PBP_domain"/>
</dbReference>
<evidence type="ECO:0000313" key="3">
    <source>
        <dbReference type="EMBL" id="CDM29669.1"/>
    </source>
</evidence>